<evidence type="ECO:0000313" key="3">
    <source>
        <dbReference type="EMBL" id="GAA4390704.1"/>
    </source>
</evidence>
<proteinExistence type="predicted"/>
<dbReference type="Proteomes" id="UP001500390">
    <property type="component" value="Unassembled WGS sequence"/>
</dbReference>
<gene>
    <name evidence="3" type="ORF">GCM10023153_08020</name>
</gene>
<dbReference type="Gene3D" id="3.10.350.10">
    <property type="entry name" value="LysM domain"/>
    <property type="match status" value="1"/>
</dbReference>
<reference evidence="4" key="1">
    <citation type="journal article" date="2019" name="Int. J. Syst. Evol. Microbiol.">
        <title>The Global Catalogue of Microorganisms (GCM) 10K type strain sequencing project: providing services to taxonomists for standard genome sequencing and annotation.</title>
        <authorList>
            <consortium name="The Broad Institute Genomics Platform"/>
            <consortium name="The Broad Institute Genome Sequencing Center for Infectious Disease"/>
            <person name="Wu L."/>
            <person name="Ma J."/>
        </authorList>
    </citation>
    <scope>NUCLEOTIDE SEQUENCE [LARGE SCALE GENOMIC DNA]</scope>
    <source>
        <strain evidence="4">JCM 17738</strain>
    </source>
</reference>
<keyword evidence="1" id="KW-0472">Membrane</keyword>
<dbReference type="EMBL" id="BAABFX010000015">
    <property type="protein sequence ID" value="GAA4390704.1"/>
    <property type="molecule type" value="Genomic_DNA"/>
</dbReference>
<evidence type="ECO:0000313" key="4">
    <source>
        <dbReference type="Proteomes" id="UP001500390"/>
    </source>
</evidence>
<feature type="transmembrane region" description="Helical" evidence="1">
    <location>
        <begin position="47"/>
        <end position="65"/>
    </location>
</feature>
<name>A0ABP8JH12_9MICO</name>
<keyword evidence="4" id="KW-1185">Reference proteome</keyword>
<keyword evidence="1" id="KW-0812">Transmembrane</keyword>
<comment type="caution">
    <text evidence="3">The sequence shown here is derived from an EMBL/GenBank/DDBJ whole genome shotgun (WGS) entry which is preliminary data.</text>
</comment>
<protein>
    <recommendedName>
        <fullName evidence="2">LysM domain-containing protein</fullName>
    </recommendedName>
</protein>
<evidence type="ECO:0000256" key="1">
    <source>
        <dbReference type="SAM" id="Phobius"/>
    </source>
</evidence>
<organism evidence="3 4">
    <name type="scientific">Ornithinibacter aureus</name>
    <dbReference type="NCBI Taxonomy" id="622664"/>
    <lineage>
        <taxon>Bacteria</taxon>
        <taxon>Bacillati</taxon>
        <taxon>Actinomycetota</taxon>
        <taxon>Actinomycetes</taxon>
        <taxon>Micrococcales</taxon>
        <taxon>Intrasporangiaceae</taxon>
        <taxon>Ornithinibacter</taxon>
    </lineage>
</organism>
<evidence type="ECO:0000259" key="2">
    <source>
        <dbReference type="Pfam" id="PF01476"/>
    </source>
</evidence>
<feature type="domain" description="LysM" evidence="2">
    <location>
        <begin position="78"/>
        <end position="125"/>
    </location>
</feature>
<keyword evidence="1" id="KW-1133">Transmembrane helix</keyword>
<dbReference type="RefSeq" id="WP_159899986.1">
    <property type="nucleotide sequence ID" value="NZ_BAABFX010000015.1"/>
</dbReference>
<dbReference type="InterPro" id="IPR018392">
    <property type="entry name" value="LysM"/>
</dbReference>
<dbReference type="Pfam" id="PF01476">
    <property type="entry name" value="LysM"/>
    <property type="match status" value="1"/>
</dbReference>
<dbReference type="CDD" id="cd00118">
    <property type="entry name" value="LysM"/>
    <property type="match status" value="1"/>
</dbReference>
<accession>A0ABP8JH12</accession>
<dbReference type="InterPro" id="IPR036779">
    <property type="entry name" value="LysM_dom_sf"/>
</dbReference>
<sequence>MSALAWDHTELGYAGPAPKRPHLVLVQGGARTTADAGGVRLTRRGRLALFLLVLAVVAVTSLTGLRGAGASEPLRAVTVAPGETLSQIAVAELPTLSMDQAIVAIQIANNLSTAQVSAGQQLVIPSS</sequence>